<dbReference type="RefSeq" id="XP_060411181.1">
    <property type="nucleotide sequence ID" value="XM_060558465.1"/>
</dbReference>
<keyword evidence="3" id="KW-1185">Reference proteome</keyword>
<protein>
    <submittedName>
        <fullName evidence="2">Uncharacterized protein</fullName>
    </submittedName>
</protein>
<evidence type="ECO:0000313" key="3">
    <source>
        <dbReference type="Proteomes" id="UP001230504"/>
    </source>
</evidence>
<sequence length="79" mass="9086">MKLTSRGGNELSRHHPTRAEPPVSRTVHPSPRPPHIANPSRALVSLSHTRTNQSPLRLLTNKKKEETLKKRRSRHFQLE</sequence>
<evidence type="ECO:0000313" key="2">
    <source>
        <dbReference type="EMBL" id="KAK1580122.1"/>
    </source>
</evidence>
<feature type="compositionally biased region" description="Polar residues" evidence="1">
    <location>
        <begin position="46"/>
        <end position="55"/>
    </location>
</feature>
<dbReference type="AlphaFoldDB" id="A0AAD8PTV8"/>
<evidence type="ECO:0000256" key="1">
    <source>
        <dbReference type="SAM" id="MobiDB-lite"/>
    </source>
</evidence>
<proteinExistence type="predicted"/>
<dbReference type="Proteomes" id="UP001230504">
    <property type="component" value="Unassembled WGS sequence"/>
</dbReference>
<dbReference type="EMBL" id="JAHLJV010000058">
    <property type="protein sequence ID" value="KAK1580122.1"/>
    <property type="molecule type" value="Genomic_DNA"/>
</dbReference>
<name>A0AAD8PTV8_9PEZI</name>
<comment type="caution">
    <text evidence="2">The sequence shown here is derived from an EMBL/GenBank/DDBJ whole genome shotgun (WGS) entry which is preliminary data.</text>
</comment>
<dbReference type="GeneID" id="85442705"/>
<accession>A0AAD8PTV8</accession>
<gene>
    <name evidence="2" type="ORF">LY79DRAFT_562359</name>
</gene>
<reference evidence="2" key="1">
    <citation type="submission" date="2021-06" db="EMBL/GenBank/DDBJ databases">
        <title>Comparative genomics, transcriptomics and evolutionary studies reveal genomic signatures of adaptation to plant cell wall in hemibiotrophic fungi.</title>
        <authorList>
            <consortium name="DOE Joint Genome Institute"/>
            <person name="Baroncelli R."/>
            <person name="Diaz J.F."/>
            <person name="Benocci T."/>
            <person name="Peng M."/>
            <person name="Battaglia E."/>
            <person name="Haridas S."/>
            <person name="Andreopoulos W."/>
            <person name="Labutti K."/>
            <person name="Pangilinan J."/>
            <person name="Floch G.L."/>
            <person name="Makela M.R."/>
            <person name="Henrissat B."/>
            <person name="Grigoriev I.V."/>
            <person name="Crouch J.A."/>
            <person name="De Vries R.P."/>
            <person name="Sukno S.A."/>
            <person name="Thon M.R."/>
        </authorList>
    </citation>
    <scope>NUCLEOTIDE SEQUENCE</scope>
    <source>
        <strain evidence="2">CBS 125086</strain>
    </source>
</reference>
<feature type="compositionally biased region" description="Basic residues" evidence="1">
    <location>
        <begin position="69"/>
        <end position="79"/>
    </location>
</feature>
<feature type="region of interest" description="Disordered" evidence="1">
    <location>
        <begin position="1"/>
        <end position="79"/>
    </location>
</feature>
<organism evidence="2 3">
    <name type="scientific">Colletotrichum navitas</name>
    <dbReference type="NCBI Taxonomy" id="681940"/>
    <lineage>
        <taxon>Eukaryota</taxon>
        <taxon>Fungi</taxon>
        <taxon>Dikarya</taxon>
        <taxon>Ascomycota</taxon>
        <taxon>Pezizomycotina</taxon>
        <taxon>Sordariomycetes</taxon>
        <taxon>Hypocreomycetidae</taxon>
        <taxon>Glomerellales</taxon>
        <taxon>Glomerellaceae</taxon>
        <taxon>Colletotrichum</taxon>
        <taxon>Colletotrichum graminicola species complex</taxon>
    </lineage>
</organism>